<evidence type="ECO:0000256" key="2">
    <source>
        <dbReference type="ARBA" id="ARBA00022741"/>
    </source>
</evidence>
<evidence type="ECO:0000256" key="3">
    <source>
        <dbReference type="ARBA" id="ARBA00022801"/>
    </source>
</evidence>
<dbReference type="GO" id="GO:0016787">
    <property type="term" value="F:hydrolase activity"/>
    <property type="evidence" value="ECO:0007669"/>
    <property type="project" value="UniProtKB-KW"/>
</dbReference>
<evidence type="ECO:0000256" key="6">
    <source>
        <dbReference type="ARBA" id="ARBA00047984"/>
    </source>
</evidence>
<comment type="catalytic activity">
    <reaction evidence="6">
        <text>ATP + H2O = ADP + phosphate + H(+)</text>
        <dbReference type="Rhea" id="RHEA:13065"/>
        <dbReference type="ChEBI" id="CHEBI:15377"/>
        <dbReference type="ChEBI" id="CHEBI:15378"/>
        <dbReference type="ChEBI" id="CHEBI:30616"/>
        <dbReference type="ChEBI" id="CHEBI:43474"/>
        <dbReference type="ChEBI" id="CHEBI:456216"/>
        <dbReference type="EC" id="3.6.4.13"/>
    </reaction>
</comment>
<dbReference type="EC" id="3.6.4.13" evidence="1"/>
<gene>
    <name evidence="7" type="ORF">BUALT_Bualt17G0020000</name>
</gene>
<keyword evidence="3" id="KW-0378">Hydrolase</keyword>
<keyword evidence="5" id="KW-0067">ATP-binding</keyword>
<evidence type="ECO:0000256" key="4">
    <source>
        <dbReference type="ARBA" id="ARBA00022806"/>
    </source>
</evidence>
<dbReference type="GO" id="GO:0005524">
    <property type="term" value="F:ATP binding"/>
    <property type="evidence" value="ECO:0007669"/>
    <property type="project" value="UniProtKB-KW"/>
</dbReference>
<dbReference type="PANTHER" id="PTHR18934">
    <property type="entry name" value="ATP-DEPENDENT RNA HELICASE"/>
    <property type="match status" value="1"/>
</dbReference>
<reference evidence="7" key="1">
    <citation type="submission" date="2019-10" db="EMBL/GenBank/DDBJ databases">
        <authorList>
            <person name="Zhang R."/>
            <person name="Pan Y."/>
            <person name="Wang J."/>
            <person name="Ma R."/>
            <person name="Yu S."/>
        </authorList>
    </citation>
    <scope>NUCLEOTIDE SEQUENCE</scope>
    <source>
        <strain evidence="7">LA-IB0</strain>
        <tissue evidence="7">Leaf</tissue>
    </source>
</reference>
<dbReference type="Proteomes" id="UP000826271">
    <property type="component" value="Unassembled WGS sequence"/>
</dbReference>
<keyword evidence="2" id="KW-0547">Nucleotide-binding</keyword>
<dbReference type="EMBL" id="WHWC01000017">
    <property type="protein sequence ID" value="KAG8365899.1"/>
    <property type="molecule type" value="Genomic_DNA"/>
</dbReference>
<evidence type="ECO:0000313" key="7">
    <source>
        <dbReference type="EMBL" id="KAG8365899.1"/>
    </source>
</evidence>
<organism evidence="7 8">
    <name type="scientific">Buddleja alternifolia</name>
    <dbReference type="NCBI Taxonomy" id="168488"/>
    <lineage>
        <taxon>Eukaryota</taxon>
        <taxon>Viridiplantae</taxon>
        <taxon>Streptophyta</taxon>
        <taxon>Embryophyta</taxon>
        <taxon>Tracheophyta</taxon>
        <taxon>Spermatophyta</taxon>
        <taxon>Magnoliopsida</taxon>
        <taxon>eudicotyledons</taxon>
        <taxon>Gunneridae</taxon>
        <taxon>Pentapetalae</taxon>
        <taxon>asterids</taxon>
        <taxon>lamiids</taxon>
        <taxon>Lamiales</taxon>
        <taxon>Scrophulariaceae</taxon>
        <taxon>Buddlejeae</taxon>
        <taxon>Buddleja</taxon>
    </lineage>
</organism>
<dbReference type="AlphaFoldDB" id="A0AAV6WE03"/>
<accession>A0AAV6WE03</accession>
<evidence type="ECO:0000256" key="5">
    <source>
        <dbReference type="ARBA" id="ARBA00022840"/>
    </source>
</evidence>
<dbReference type="Gene3D" id="3.40.50.300">
    <property type="entry name" value="P-loop containing nucleotide triphosphate hydrolases"/>
    <property type="match status" value="2"/>
</dbReference>
<proteinExistence type="predicted"/>
<comment type="caution">
    <text evidence="7">The sequence shown here is derived from an EMBL/GenBank/DDBJ whole genome shotgun (WGS) entry which is preliminary data.</text>
</comment>
<name>A0AAV6WE03_9LAMI</name>
<keyword evidence="4" id="KW-0347">Helicase</keyword>
<dbReference type="InterPro" id="IPR027417">
    <property type="entry name" value="P-loop_NTPase"/>
</dbReference>
<keyword evidence="8" id="KW-1185">Reference proteome</keyword>
<sequence length="325" mass="36966">MPITLTVNIDVEAERRGAGRRRGLDLNDTATNKINQPSRSPILAWASLDYQPISPRLGESDESVVDKLQLPDEISLEMEYDRDECITMYEEDISYSFSRKASWKQIKEAPIDVDEMTLSKPPRSLDKRIISTSQVVLVMLLKDHESYMAKTPRKPSALVCGIDKTRERFWELAHSKRGDILGVEKTVEQIDADSFVAGEQGEIDLKEDTKFSQQLKKCLPIFSERDALMKVIRKNQVVIVVGKTGSGKTTKLTQYLHEDGYTSDGLIVSEEMCTELGNEVGYDVRFEDVTGPTTSIKYMTDGVLLRETLKDDDLENYRYGYYNQH</sequence>
<evidence type="ECO:0000313" key="8">
    <source>
        <dbReference type="Proteomes" id="UP000826271"/>
    </source>
</evidence>
<dbReference type="SUPFAM" id="SSF52540">
    <property type="entry name" value="P-loop containing nucleoside triphosphate hydrolases"/>
    <property type="match status" value="1"/>
</dbReference>
<dbReference type="GO" id="GO:0003723">
    <property type="term" value="F:RNA binding"/>
    <property type="evidence" value="ECO:0007669"/>
    <property type="project" value="TreeGrafter"/>
</dbReference>
<protein>
    <recommendedName>
        <fullName evidence="1">RNA helicase</fullName>
        <ecNumber evidence="1">3.6.4.13</ecNumber>
    </recommendedName>
</protein>
<dbReference type="PANTHER" id="PTHR18934:SF91">
    <property type="entry name" value="PRE-MRNA-SPLICING FACTOR ATP-DEPENDENT RNA HELICASE PRP16"/>
    <property type="match status" value="1"/>
</dbReference>
<dbReference type="GO" id="GO:0003724">
    <property type="term" value="F:RNA helicase activity"/>
    <property type="evidence" value="ECO:0007669"/>
    <property type="project" value="UniProtKB-EC"/>
</dbReference>
<evidence type="ECO:0000256" key="1">
    <source>
        <dbReference type="ARBA" id="ARBA00012552"/>
    </source>
</evidence>